<dbReference type="EMBL" id="JAMRXG010000004">
    <property type="protein sequence ID" value="MCM6774032.1"/>
    <property type="molecule type" value="Genomic_DNA"/>
</dbReference>
<protein>
    <submittedName>
        <fullName evidence="2">DoxX family protein</fullName>
    </submittedName>
</protein>
<dbReference type="AlphaFoldDB" id="A0A9X2E4K6"/>
<evidence type="ECO:0000313" key="2">
    <source>
        <dbReference type="EMBL" id="MCM6774032.1"/>
    </source>
</evidence>
<name>A0A9X2E4K6_9NOCA</name>
<feature type="transmembrane region" description="Helical" evidence="1">
    <location>
        <begin position="133"/>
        <end position="152"/>
    </location>
</feature>
<accession>A0A9X2E4K6</accession>
<keyword evidence="1" id="KW-0812">Transmembrane</keyword>
<feature type="transmembrane region" description="Helical" evidence="1">
    <location>
        <begin position="29"/>
        <end position="46"/>
    </location>
</feature>
<proteinExistence type="predicted"/>
<dbReference type="RefSeq" id="WP_251911253.1">
    <property type="nucleotide sequence ID" value="NZ_JAMRXG010000004.1"/>
</dbReference>
<feature type="transmembrane region" description="Helical" evidence="1">
    <location>
        <begin position="99"/>
        <end position="121"/>
    </location>
</feature>
<gene>
    <name evidence="2" type="ORF">NDR86_11160</name>
</gene>
<keyword evidence="1" id="KW-0472">Membrane</keyword>
<feature type="transmembrane region" description="Helical" evidence="1">
    <location>
        <begin position="234"/>
        <end position="252"/>
    </location>
</feature>
<dbReference type="Proteomes" id="UP001139157">
    <property type="component" value="Unassembled WGS sequence"/>
</dbReference>
<keyword evidence="3" id="KW-1185">Reference proteome</keyword>
<feature type="transmembrane region" description="Helical" evidence="1">
    <location>
        <begin position="212"/>
        <end position="228"/>
    </location>
</feature>
<keyword evidence="1" id="KW-1133">Transmembrane helix</keyword>
<evidence type="ECO:0000256" key="1">
    <source>
        <dbReference type="SAM" id="Phobius"/>
    </source>
</evidence>
<reference evidence="2" key="1">
    <citation type="submission" date="2022-06" db="EMBL/GenBank/DDBJ databases">
        <title>Novel species in genus nocardia.</title>
        <authorList>
            <person name="Li F."/>
        </authorList>
    </citation>
    <scope>NUCLEOTIDE SEQUENCE</scope>
    <source>
        <strain evidence="2">CDC141</strain>
    </source>
</reference>
<comment type="caution">
    <text evidence="2">The sequence shown here is derived from an EMBL/GenBank/DDBJ whole genome shotgun (WGS) entry which is preliminary data.</text>
</comment>
<evidence type="ECO:0000313" key="3">
    <source>
        <dbReference type="Proteomes" id="UP001139157"/>
    </source>
</evidence>
<organism evidence="2 3">
    <name type="scientific">Nocardia pulmonis</name>
    <dbReference type="NCBI Taxonomy" id="2951408"/>
    <lineage>
        <taxon>Bacteria</taxon>
        <taxon>Bacillati</taxon>
        <taxon>Actinomycetota</taxon>
        <taxon>Actinomycetes</taxon>
        <taxon>Mycobacteriales</taxon>
        <taxon>Nocardiaceae</taxon>
        <taxon>Nocardia</taxon>
    </lineage>
</organism>
<sequence length="455" mass="50819">MSAVAAVSESVPADVKTPERVGWNPLTRVAFRFCLLYFGLFCLVYPQPVNVFLGPALKWVPEAIQFQTDMLESPLRWVGKAVFGVEAELHATGSGDQTIFWVQLFCLLVIALTGTLLWSVVSRRREHRRLAGWFLLFIRLCVAGQMFFYGFAKLIPVQMWMPGLATLLEPYGNLTPMAVLWNQVGGSPSYQILLGAAEVGAGVLLFIPRTALAGAMLSTIAMAQVFVLDMNFDVPVKILSGHLMLMGFILMAPEARRLMDLLVLNRTASPSTAPYPFRTSRSRWLAAAVQVLLGVWVGAGCLNESLALYREEGSARPKPPLYGIWTVQEFTRDGQLVPPLLSDETRWQRVVFDAPEIMEFQRMDGTFAPVQVRVDTQARRLDLRQAPGPAPFRPTPAQMPDIRGSFTYDQPSADRLRLDGDLDGHPVVITFTRLDPDTLPQRSHPFSWVMDHPNF</sequence>